<feature type="compositionally biased region" description="Polar residues" evidence="1">
    <location>
        <begin position="73"/>
        <end position="85"/>
    </location>
</feature>
<keyword evidence="3" id="KW-1185">Reference proteome</keyword>
<evidence type="ECO:0000313" key="2">
    <source>
        <dbReference type="EMBL" id="KAE8732230.1"/>
    </source>
</evidence>
<feature type="region of interest" description="Disordered" evidence="1">
    <location>
        <begin position="73"/>
        <end position="95"/>
    </location>
</feature>
<dbReference type="EMBL" id="VEPZ02000167">
    <property type="protein sequence ID" value="KAE8732230.1"/>
    <property type="molecule type" value="Genomic_DNA"/>
</dbReference>
<sequence>MKTKPQSPLHFTPNPLRTTAPSMQFYHNSHRSGPNFKRVSLPHPPCATAKFPIARTSLGRRTQVPSVAFSAANSHLDTQTSSSYLEATEERLDKV</sequence>
<evidence type="ECO:0000313" key="3">
    <source>
        <dbReference type="Proteomes" id="UP000436088"/>
    </source>
</evidence>
<accession>A0A6A3CSA5</accession>
<dbReference type="AlphaFoldDB" id="A0A6A3CSA5"/>
<proteinExistence type="predicted"/>
<feature type="region of interest" description="Disordered" evidence="1">
    <location>
        <begin position="1"/>
        <end position="41"/>
    </location>
</feature>
<evidence type="ECO:0000256" key="1">
    <source>
        <dbReference type="SAM" id="MobiDB-lite"/>
    </source>
</evidence>
<organism evidence="2 3">
    <name type="scientific">Hibiscus syriacus</name>
    <name type="common">Rose of Sharon</name>
    <dbReference type="NCBI Taxonomy" id="106335"/>
    <lineage>
        <taxon>Eukaryota</taxon>
        <taxon>Viridiplantae</taxon>
        <taxon>Streptophyta</taxon>
        <taxon>Embryophyta</taxon>
        <taxon>Tracheophyta</taxon>
        <taxon>Spermatophyta</taxon>
        <taxon>Magnoliopsida</taxon>
        <taxon>eudicotyledons</taxon>
        <taxon>Gunneridae</taxon>
        <taxon>Pentapetalae</taxon>
        <taxon>rosids</taxon>
        <taxon>malvids</taxon>
        <taxon>Malvales</taxon>
        <taxon>Malvaceae</taxon>
        <taxon>Malvoideae</taxon>
        <taxon>Hibiscus</taxon>
    </lineage>
</organism>
<feature type="compositionally biased region" description="Polar residues" evidence="1">
    <location>
        <begin position="15"/>
        <end position="27"/>
    </location>
</feature>
<dbReference type="Proteomes" id="UP000436088">
    <property type="component" value="Unassembled WGS sequence"/>
</dbReference>
<name>A0A6A3CSA5_HIBSY</name>
<protein>
    <submittedName>
        <fullName evidence="2">Uncharacterized protein</fullName>
    </submittedName>
</protein>
<gene>
    <name evidence="2" type="ORF">F3Y22_tig00002237pilonHSYRG00939</name>
</gene>
<reference evidence="2" key="1">
    <citation type="submission" date="2019-09" db="EMBL/GenBank/DDBJ databases">
        <title>Draft genome information of white flower Hibiscus syriacus.</title>
        <authorList>
            <person name="Kim Y.-M."/>
        </authorList>
    </citation>
    <scope>NUCLEOTIDE SEQUENCE [LARGE SCALE GENOMIC DNA]</scope>
    <source>
        <strain evidence="2">YM2019G1</strain>
    </source>
</reference>
<comment type="caution">
    <text evidence="2">The sequence shown here is derived from an EMBL/GenBank/DDBJ whole genome shotgun (WGS) entry which is preliminary data.</text>
</comment>